<feature type="compositionally biased region" description="Polar residues" evidence="1">
    <location>
        <begin position="51"/>
        <end position="67"/>
    </location>
</feature>
<evidence type="ECO:0000313" key="2">
    <source>
        <dbReference type="EMBL" id="GCB66318.1"/>
    </source>
</evidence>
<dbReference type="Proteomes" id="UP000288216">
    <property type="component" value="Unassembled WGS sequence"/>
</dbReference>
<comment type="caution">
    <text evidence="2">The sequence shown here is derived from an EMBL/GenBank/DDBJ whole genome shotgun (WGS) entry which is preliminary data.</text>
</comment>
<protein>
    <submittedName>
        <fullName evidence="2">Uncharacterized protein</fullName>
    </submittedName>
</protein>
<evidence type="ECO:0000256" key="1">
    <source>
        <dbReference type="SAM" id="MobiDB-lite"/>
    </source>
</evidence>
<organism evidence="2 3">
    <name type="scientific">Scyliorhinus torazame</name>
    <name type="common">Cloudy catshark</name>
    <name type="synonym">Catulus torazame</name>
    <dbReference type="NCBI Taxonomy" id="75743"/>
    <lineage>
        <taxon>Eukaryota</taxon>
        <taxon>Metazoa</taxon>
        <taxon>Chordata</taxon>
        <taxon>Craniata</taxon>
        <taxon>Vertebrata</taxon>
        <taxon>Chondrichthyes</taxon>
        <taxon>Elasmobranchii</taxon>
        <taxon>Galeomorphii</taxon>
        <taxon>Galeoidea</taxon>
        <taxon>Carcharhiniformes</taxon>
        <taxon>Scyliorhinidae</taxon>
        <taxon>Scyliorhinus</taxon>
    </lineage>
</organism>
<feature type="region of interest" description="Disordered" evidence="1">
    <location>
        <begin position="16"/>
        <end position="70"/>
    </location>
</feature>
<accession>A0A401NZK6</accession>
<proteinExistence type="predicted"/>
<feature type="compositionally biased region" description="Basic and acidic residues" evidence="1">
    <location>
        <begin position="18"/>
        <end position="29"/>
    </location>
</feature>
<dbReference type="AlphaFoldDB" id="A0A401NZK6"/>
<evidence type="ECO:0000313" key="3">
    <source>
        <dbReference type="Proteomes" id="UP000288216"/>
    </source>
</evidence>
<gene>
    <name evidence="2" type="ORF">scyTo_0010088</name>
</gene>
<reference evidence="2 3" key="1">
    <citation type="journal article" date="2018" name="Nat. Ecol. Evol.">
        <title>Shark genomes provide insights into elasmobranch evolution and the origin of vertebrates.</title>
        <authorList>
            <person name="Hara Y"/>
            <person name="Yamaguchi K"/>
            <person name="Onimaru K"/>
            <person name="Kadota M"/>
            <person name="Koyanagi M"/>
            <person name="Keeley SD"/>
            <person name="Tatsumi K"/>
            <person name="Tanaka K"/>
            <person name="Motone F"/>
            <person name="Kageyama Y"/>
            <person name="Nozu R"/>
            <person name="Adachi N"/>
            <person name="Nishimura O"/>
            <person name="Nakagawa R"/>
            <person name="Tanegashima C"/>
            <person name="Kiyatake I"/>
            <person name="Matsumoto R"/>
            <person name="Murakumo K"/>
            <person name="Nishida K"/>
            <person name="Terakita A"/>
            <person name="Kuratani S"/>
            <person name="Sato K"/>
            <person name="Hyodo S Kuraku.S."/>
        </authorList>
    </citation>
    <scope>NUCLEOTIDE SEQUENCE [LARGE SCALE GENOMIC DNA]</scope>
</reference>
<sequence length="116" mass="12726">MSMNFSGGVAEIAVEVDPEFKEKKGKDQSKLSGTAEVKQKHSHKSERADKSTTSAPGTRPSTFSGLDSRNVPGEEFILDLGKFTEPEEAAQRLNNALIRYFIFVARSRSTYTPGTV</sequence>
<dbReference type="EMBL" id="BFAA01004278">
    <property type="protein sequence ID" value="GCB66318.1"/>
    <property type="molecule type" value="Genomic_DNA"/>
</dbReference>
<name>A0A401NZK6_SCYTO</name>
<keyword evidence="3" id="KW-1185">Reference proteome</keyword>